<evidence type="ECO:0000256" key="6">
    <source>
        <dbReference type="ARBA" id="ARBA00022833"/>
    </source>
</evidence>
<dbReference type="FunFam" id="3.30.60.190:FF:000001">
    <property type="entry name" value="box C/D snoRNA protein 1"/>
    <property type="match status" value="1"/>
</dbReference>
<evidence type="ECO:0000256" key="2">
    <source>
        <dbReference type="ARBA" id="ARBA00022517"/>
    </source>
</evidence>
<dbReference type="InterPro" id="IPR051639">
    <property type="entry name" value="BCD1"/>
</dbReference>
<feature type="compositionally biased region" description="Basic and acidic residues" evidence="14">
    <location>
        <begin position="238"/>
        <end position="248"/>
    </location>
</feature>
<dbReference type="Proteomes" id="UP001174691">
    <property type="component" value="Unassembled WGS sequence"/>
</dbReference>
<keyword evidence="17" id="KW-1185">Reference proteome</keyword>
<dbReference type="GO" id="GO:0070761">
    <property type="term" value="C:pre-snoRNP complex"/>
    <property type="evidence" value="ECO:0007669"/>
    <property type="project" value="TreeGrafter"/>
</dbReference>
<comment type="function">
    <text evidence="8">Required for box C/D snoRNAs accumulation involved in snoRNA processing, snoRNA transport to the nucleolus and ribosome biogenesis.</text>
</comment>
<keyword evidence="3" id="KW-0597">Phosphoprotein</keyword>
<feature type="domain" description="HIT-type" evidence="15">
    <location>
        <begin position="10"/>
        <end position="44"/>
    </location>
</feature>
<reference evidence="16" key="1">
    <citation type="submission" date="2022-07" db="EMBL/GenBank/DDBJ databases">
        <title>Fungi with potential for degradation of polypropylene.</title>
        <authorList>
            <person name="Gostincar C."/>
        </authorList>
    </citation>
    <scope>NUCLEOTIDE SEQUENCE</scope>
    <source>
        <strain evidence="16">EXF-13287</strain>
    </source>
</reference>
<dbReference type="EMBL" id="JANBVN010000028">
    <property type="protein sequence ID" value="KAJ9160986.1"/>
    <property type="molecule type" value="Genomic_DNA"/>
</dbReference>
<evidence type="ECO:0000256" key="11">
    <source>
        <dbReference type="ARBA" id="ARBA00068630"/>
    </source>
</evidence>
<feature type="region of interest" description="Disordered" evidence="14">
    <location>
        <begin position="238"/>
        <end position="270"/>
    </location>
</feature>
<keyword evidence="5 13" id="KW-0863">Zinc-finger</keyword>
<dbReference type="Pfam" id="PF04438">
    <property type="entry name" value="zf-HIT"/>
    <property type="match status" value="1"/>
</dbReference>
<dbReference type="GO" id="GO:0000492">
    <property type="term" value="P:box C/D snoRNP assembly"/>
    <property type="evidence" value="ECO:0007669"/>
    <property type="project" value="TreeGrafter"/>
</dbReference>
<evidence type="ECO:0000313" key="17">
    <source>
        <dbReference type="Proteomes" id="UP001174691"/>
    </source>
</evidence>
<dbReference type="SUPFAM" id="SSF144232">
    <property type="entry name" value="HIT/MYND zinc finger-like"/>
    <property type="match status" value="1"/>
</dbReference>
<dbReference type="InterPro" id="IPR057721">
    <property type="entry name" value="BCD1_alpha/beta"/>
</dbReference>
<evidence type="ECO:0000256" key="1">
    <source>
        <dbReference type="ARBA" id="ARBA00022499"/>
    </source>
</evidence>
<evidence type="ECO:0000256" key="14">
    <source>
        <dbReference type="SAM" id="MobiDB-lite"/>
    </source>
</evidence>
<evidence type="ECO:0000256" key="12">
    <source>
        <dbReference type="ARBA" id="ARBA00077531"/>
    </source>
</evidence>
<evidence type="ECO:0000256" key="3">
    <source>
        <dbReference type="ARBA" id="ARBA00022553"/>
    </source>
</evidence>
<feature type="compositionally biased region" description="Basic and acidic residues" evidence="14">
    <location>
        <begin position="451"/>
        <end position="460"/>
    </location>
</feature>
<comment type="subunit">
    <text evidence="10">Interacts with FBL, SNU13, NOP58, NUFIP1, RUVBL1, RUVBL2 and TAF9. Interacts (via HIT-type zinc finger) with the RUVBL1/RUVBL2 complex in the presence of ADP.</text>
</comment>
<protein>
    <recommendedName>
        <fullName evidence="11">Box C/D snoRNA protein 1</fullName>
    </recommendedName>
    <alternativeName>
        <fullName evidence="12">Zinc finger HIT domain-containing protein 6</fullName>
    </alternativeName>
</protein>
<dbReference type="GO" id="GO:0005634">
    <property type="term" value="C:nucleus"/>
    <property type="evidence" value="ECO:0007669"/>
    <property type="project" value="TreeGrafter"/>
</dbReference>
<keyword evidence="7" id="KW-0832">Ubl conjugation</keyword>
<evidence type="ECO:0000313" key="16">
    <source>
        <dbReference type="EMBL" id="KAJ9160986.1"/>
    </source>
</evidence>
<dbReference type="GO" id="GO:0000463">
    <property type="term" value="P:maturation of LSU-rRNA from tricistronic rRNA transcript (SSU-rRNA, 5.8S rRNA, LSU-rRNA)"/>
    <property type="evidence" value="ECO:0007669"/>
    <property type="project" value="TreeGrafter"/>
</dbReference>
<feature type="compositionally biased region" description="Basic residues" evidence="14">
    <location>
        <begin position="259"/>
        <end position="270"/>
    </location>
</feature>
<evidence type="ECO:0000256" key="7">
    <source>
        <dbReference type="ARBA" id="ARBA00022843"/>
    </source>
</evidence>
<dbReference type="GO" id="GO:0008270">
    <property type="term" value="F:zinc ion binding"/>
    <property type="evidence" value="ECO:0007669"/>
    <property type="project" value="UniProtKB-UniRule"/>
</dbReference>
<dbReference type="InterPro" id="IPR007529">
    <property type="entry name" value="Znf_HIT"/>
</dbReference>
<evidence type="ECO:0000256" key="4">
    <source>
        <dbReference type="ARBA" id="ARBA00022723"/>
    </source>
</evidence>
<keyword evidence="4" id="KW-0479">Metal-binding</keyword>
<comment type="caution">
    <text evidence="16">The sequence shown here is derived from an EMBL/GenBank/DDBJ whole genome shotgun (WGS) entry which is preliminary data.</text>
</comment>
<evidence type="ECO:0000256" key="8">
    <source>
        <dbReference type="ARBA" id="ARBA00049598"/>
    </source>
</evidence>
<dbReference type="CDD" id="cd23023">
    <property type="entry name" value="zf-HIT_BCD1"/>
    <property type="match status" value="1"/>
</dbReference>
<keyword evidence="2" id="KW-0690">Ribosome biogenesis</keyword>
<dbReference type="PANTHER" id="PTHR13483:SF11">
    <property type="entry name" value="ZINC FINGER HIT DOMAIN-CONTAINING PROTEIN 3"/>
    <property type="match status" value="1"/>
</dbReference>
<gene>
    <name evidence="16" type="ORF">NKR19_g2732</name>
</gene>
<keyword evidence="1" id="KW-1017">Isopeptide bond</keyword>
<dbReference type="PANTHER" id="PTHR13483">
    <property type="entry name" value="BOX C_D SNORNA PROTEIN 1-RELATED"/>
    <property type="match status" value="1"/>
</dbReference>
<evidence type="ECO:0000256" key="9">
    <source>
        <dbReference type="ARBA" id="ARBA00049654"/>
    </source>
</evidence>
<comment type="similarity">
    <text evidence="9">Belongs to the BCD1 family.</text>
</comment>
<name>A0AA38W235_9PEZI</name>
<organism evidence="16 17">
    <name type="scientific">Coniochaeta hoffmannii</name>
    <dbReference type="NCBI Taxonomy" id="91930"/>
    <lineage>
        <taxon>Eukaryota</taxon>
        <taxon>Fungi</taxon>
        <taxon>Dikarya</taxon>
        <taxon>Ascomycota</taxon>
        <taxon>Pezizomycotina</taxon>
        <taxon>Sordariomycetes</taxon>
        <taxon>Sordariomycetidae</taxon>
        <taxon>Coniochaetales</taxon>
        <taxon>Coniochaetaceae</taxon>
        <taxon>Coniochaeta</taxon>
    </lineage>
</organism>
<accession>A0AA38W235</accession>
<dbReference type="Gene3D" id="3.30.60.190">
    <property type="match status" value="1"/>
</dbReference>
<keyword evidence="6" id="KW-0862">Zinc</keyword>
<dbReference type="PROSITE" id="PS51083">
    <property type="entry name" value="ZF_HIT"/>
    <property type="match status" value="1"/>
</dbReference>
<evidence type="ECO:0000259" key="15">
    <source>
        <dbReference type="PROSITE" id="PS51083"/>
    </source>
</evidence>
<dbReference type="GO" id="GO:0048254">
    <property type="term" value="P:snoRNA localization"/>
    <property type="evidence" value="ECO:0007669"/>
    <property type="project" value="TreeGrafter"/>
</dbReference>
<evidence type="ECO:0000256" key="13">
    <source>
        <dbReference type="PROSITE-ProRule" id="PRU00453"/>
    </source>
</evidence>
<evidence type="ECO:0000256" key="10">
    <source>
        <dbReference type="ARBA" id="ARBA00061949"/>
    </source>
</evidence>
<proteinExistence type="inferred from homology"/>
<feature type="region of interest" description="Disordered" evidence="14">
    <location>
        <begin position="381"/>
        <end position="460"/>
    </location>
</feature>
<dbReference type="AlphaFoldDB" id="A0AA38W235"/>
<dbReference type="Pfam" id="PF25790">
    <property type="entry name" value="BCD1"/>
    <property type="match status" value="1"/>
</dbReference>
<feature type="compositionally biased region" description="Low complexity" evidence="14">
    <location>
        <begin position="424"/>
        <end position="439"/>
    </location>
</feature>
<sequence>MSDPLLTTLCTICHREPPKYKCPRCGVRTCSLPCTKKHKAWASCSGERDPAAFIPRERLVTDAGVDHDYNFISKIERAKERFEKTVVAEKGLLGEAEVRGPKRGQEDRRFEKVWYGDQLVHEPATRGGGGARGGWRGGRGGGLGRDTLQQRFDQQVRQRLRRNDIRVLTMPKGLSRQKENKTAWNRRTNTVNWQVEWFLFGIGGAEEASKATRICHKSLDEKPLYQALADTLEWDKSANKSKRAREEGDLVDDEDAPPHKKHKGPSRKQRAVQQVAAMIPCQDSASSTWPVSEYAMQCTATGRWNQMSSDPAVPPSSEEEAAQLAKLRFFLFKPATPDEPSKGLIPLSPTDNLVGALSGRTIIEFPTVYVLQPDAPMPEGMALASTERRSADSDSDSEEDSKAASFNRGPARNGRRFERTVEDPNPSNANRAPLRNNRLSGRRGGGGPDHAPMRRDKSAVTDKVEIEEGELNSEGEEVYKARRAMDMVTASIVADASSFGGGSIMAVDGDAEPELPKAAMGLVDYGSDSE</sequence>
<evidence type="ECO:0000256" key="5">
    <source>
        <dbReference type="ARBA" id="ARBA00022771"/>
    </source>
</evidence>